<protein>
    <submittedName>
        <fullName evidence="1">Uncharacterized protein</fullName>
    </submittedName>
</protein>
<evidence type="ECO:0000313" key="1">
    <source>
        <dbReference type="EMBL" id="SVD16992.1"/>
    </source>
</evidence>
<feature type="non-terminal residue" evidence="1">
    <location>
        <position position="1"/>
    </location>
</feature>
<proteinExistence type="predicted"/>
<organism evidence="1">
    <name type="scientific">marine metagenome</name>
    <dbReference type="NCBI Taxonomy" id="408172"/>
    <lineage>
        <taxon>unclassified sequences</taxon>
        <taxon>metagenomes</taxon>
        <taxon>ecological metagenomes</taxon>
    </lineage>
</organism>
<reference evidence="1" key="1">
    <citation type="submission" date="2018-05" db="EMBL/GenBank/DDBJ databases">
        <authorList>
            <person name="Lanie J.A."/>
            <person name="Ng W.-L."/>
            <person name="Kazmierczak K.M."/>
            <person name="Andrzejewski T.M."/>
            <person name="Davidsen T.M."/>
            <person name="Wayne K.J."/>
            <person name="Tettelin H."/>
            <person name="Glass J.I."/>
            <person name="Rusch D."/>
            <person name="Podicherti R."/>
            <person name="Tsui H.-C.T."/>
            <person name="Winkler M.E."/>
        </authorList>
    </citation>
    <scope>NUCLEOTIDE SEQUENCE</scope>
</reference>
<dbReference type="EMBL" id="UINC01133833">
    <property type="protein sequence ID" value="SVD16992.1"/>
    <property type="molecule type" value="Genomic_DNA"/>
</dbReference>
<name>A0A382T5A9_9ZZZZ</name>
<accession>A0A382T5A9</accession>
<dbReference type="AlphaFoldDB" id="A0A382T5A9"/>
<gene>
    <name evidence="1" type="ORF">METZ01_LOCUS369846</name>
</gene>
<sequence length="89" mass="10189">KDTAISCSTWPAVATDNRHPHSRQLLRNRHQSDASFVFPGLEMNLRHPIIMDRGWWPRSWRRRPILVAKIASAGSLCSKDQRIADVSDV</sequence>